<keyword evidence="2" id="KW-0732">Signal</keyword>
<feature type="region of interest" description="Disordered" evidence="1">
    <location>
        <begin position="180"/>
        <end position="204"/>
    </location>
</feature>
<organism evidence="3 4">
    <name type="scientific">Hymenoscyphus albidus</name>
    <dbReference type="NCBI Taxonomy" id="595503"/>
    <lineage>
        <taxon>Eukaryota</taxon>
        <taxon>Fungi</taxon>
        <taxon>Dikarya</taxon>
        <taxon>Ascomycota</taxon>
        <taxon>Pezizomycotina</taxon>
        <taxon>Leotiomycetes</taxon>
        <taxon>Helotiales</taxon>
        <taxon>Helotiaceae</taxon>
        <taxon>Hymenoscyphus</taxon>
    </lineage>
</organism>
<feature type="compositionally biased region" description="Acidic residues" evidence="1">
    <location>
        <begin position="195"/>
        <end position="204"/>
    </location>
</feature>
<keyword evidence="4" id="KW-1185">Reference proteome</keyword>
<evidence type="ECO:0000256" key="2">
    <source>
        <dbReference type="SAM" id="SignalP"/>
    </source>
</evidence>
<dbReference type="AlphaFoldDB" id="A0A9N9Q9M8"/>
<reference evidence="3" key="1">
    <citation type="submission" date="2021-07" db="EMBL/GenBank/DDBJ databases">
        <authorList>
            <person name="Durling M."/>
        </authorList>
    </citation>
    <scope>NUCLEOTIDE SEQUENCE</scope>
</reference>
<proteinExistence type="predicted"/>
<gene>
    <name evidence="3" type="ORF">HYALB_00012909</name>
</gene>
<name>A0A9N9Q9M8_9HELO</name>
<dbReference type="OrthoDB" id="10298014at2759"/>
<protein>
    <submittedName>
        <fullName evidence="3">Uncharacterized protein</fullName>
    </submittedName>
</protein>
<dbReference type="EMBL" id="CAJVRM010000367">
    <property type="protein sequence ID" value="CAG8980219.1"/>
    <property type="molecule type" value="Genomic_DNA"/>
</dbReference>
<dbReference type="Proteomes" id="UP000701801">
    <property type="component" value="Unassembled WGS sequence"/>
</dbReference>
<feature type="signal peptide" evidence="2">
    <location>
        <begin position="1"/>
        <end position="21"/>
    </location>
</feature>
<evidence type="ECO:0000313" key="4">
    <source>
        <dbReference type="Proteomes" id="UP000701801"/>
    </source>
</evidence>
<accession>A0A9N9Q9M8</accession>
<comment type="caution">
    <text evidence="3">The sequence shown here is derived from an EMBL/GenBank/DDBJ whole genome shotgun (WGS) entry which is preliminary data.</text>
</comment>
<feature type="chain" id="PRO_5040267998" evidence="2">
    <location>
        <begin position="22"/>
        <end position="204"/>
    </location>
</feature>
<sequence length="204" mass="22871">MNLQSCLAFLMACILFHTTLADYGQHCYGANILSPTPATMLQVAKFICDGEKYVSFNTDCQPNGCCNLIEAWYNGTSGGHREQCMSAYKFIVRELIQNRGHQSDFFEYLTEDYIVQYHVGATFVCYRSAESMSTLLPDGLGVKDNINGSFEVSTASSRTVSRVGLPTGVVFKEVRYEPFESGDDSDWEFDRDGEGDGEFTEAWR</sequence>
<evidence type="ECO:0000256" key="1">
    <source>
        <dbReference type="SAM" id="MobiDB-lite"/>
    </source>
</evidence>
<evidence type="ECO:0000313" key="3">
    <source>
        <dbReference type="EMBL" id="CAG8980219.1"/>
    </source>
</evidence>